<evidence type="ECO:0000313" key="1">
    <source>
        <dbReference type="EMBL" id="KAK9235393.1"/>
    </source>
</evidence>
<dbReference type="Proteomes" id="UP001433508">
    <property type="component" value="Unassembled WGS sequence"/>
</dbReference>
<comment type="caution">
    <text evidence="1">The sequence shown here is derived from an EMBL/GenBank/DDBJ whole genome shotgun (WGS) entry which is preliminary data.</text>
</comment>
<organism evidence="1 2">
    <name type="scientific">Lipomyces kononenkoae</name>
    <name type="common">Yeast</name>
    <dbReference type="NCBI Taxonomy" id="34357"/>
    <lineage>
        <taxon>Eukaryota</taxon>
        <taxon>Fungi</taxon>
        <taxon>Dikarya</taxon>
        <taxon>Ascomycota</taxon>
        <taxon>Saccharomycotina</taxon>
        <taxon>Lipomycetes</taxon>
        <taxon>Lipomycetales</taxon>
        <taxon>Lipomycetaceae</taxon>
        <taxon>Lipomyces</taxon>
    </lineage>
</organism>
<evidence type="ECO:0000313" key="2">
    <source>
        <dbReference type="Proteomes" id="UP001433508"/>
    </source>
</evidence>
<sequence length="333" mass="36249">MTVSKTMLDAIAEHTTISADTMWPEGALAIKPAGYFGNATSNQFHIWYMFNKKPSLIQEAIDCAKEFGYSAEDKEEFVEQVINYAAAILGRDMLKIVKGCSLSQTNPKFAYDTEKTIASAEGFIKAYNNLGVPTEKVIIKVPATFQALEAAAVLKAKGIKTLGTMVHSLAQGIAAAEAGCVAISTYVDELAANIDVSLLKEYDNLEDNYGWALTRDIHNYYRAYSIKTRNIAAAMIGLDVTVGLTGIDEMTIPISCLEKLATTPAPADFTPRLASTINIEDAPPEDKFMHDRAKLEAAIAANKVATFRIGDAIATFEKYDSLTRQMIAAFISK</sequence>
<keyword evidence="2" id="KW-1185">Reference proteome</keyword>
<proteinExistence type="predicted"/>
<name>A0ACC3SUP9_LIPKO</name>
<reference evidence="2" key="1">
    <citation type="journal article" date="2024" name="Front. Bioeng. Biotechnol.">
        <title>Genome-scale model development and genomic sequencing of the oleaginous clade Lipomyces.</title>
        <authorList>
            <person name="Czajka J.J."/>
            <person name="Han Y."/>
            <person name="Kim J."/>
            <person name="Mondo S.J."/>
            <person name="Hofstad B.A."/>
            <person name="Robles A."/>
            <person name="Haridas S."/>
            <person name="Riley R."/>
            <person name="LaButti K."/>
            <person name="Pangilinan J."/>
            <person name="Andreopoulos W."/>
            <person name="Lipzen A."/>
            <person name="Yan J."/>
            <person name="Wang M."/>
            <person name="Ng V."/>
            <person name="Grigoriev I.V."/>
            <person name="Spatafora J.W."/>
            <person name="Magnuson J.K."/>
            <person name="Baker S.E."/>
            <person name="Pomraning K.R."/>
        </authorList>
    </citation>
    <scope>NUCLEOTIDE SEQUENCE [LARGE SCALE GENOMIC DNA]</scope>
    <source>
        <strain evidence="2">CBS 7786</strain>
    </source>
</reference>
<accession>A0ACC3SUP9</accession>
<gene>
    <name evidence="1" type="ORF">V1525DRAFT_381633</name>
</gene>
<protein>
    <submittedName>
        <fullName evidence="1">Uncharacterized protein</fullName>
    </submittedName>
</protein>
<dbReference type="EMBL" id="MU971417">
    <property type="protein sequence ID" value="KAK9235393.1"/>
    <property type="molecule type" value="Genomic_DNA"/>
</dbReference>